<evidence type="ECO:0000313" key="3">
    <source>
        <dbReference type="Proteomes" id="UP000543642"/>
    </source>
</evidence>
<evidence type="ECO:0000313" key="2">
    <source>
        <dbReference type="EMBL" id="MBB5265995.1"/>
    </source>
</evidence>
<keyword evidence="1" id="KW-0472">Membrane</keyword>
<evidence type="ECO:0000256" key="1">
    <source>
        <dbReference type="SAM" id="Phobius"/>
    </source>
</evidence>
<sequence>MEALISFIIAVAAGVISHLICKWLDNNKK</sequence>
<protein>
    <recommendedName>
        <fullName evidence="4">Type I toxin-antitoxin system Fst family toxin</fullName>
    </recommendedName>
</protein>
<comment type="caution">
    <text evidence="2">The sequence shown here is derived from an EMBL/GenBank/DDBJ whole genome shotgun (WGS) entry which is preliminary data.</text>
</comment>
<feature type="transmembrane region" description="Helical" evidence="1">
    <location>
        <begin position="6"/>
        <end position="24"/>
    </location>
</feature>
<proteinExistence type="predicted"/>
<organism evidence="2 3">
    <name type="scientific">Catenibacillus scindens</name>
    <dbReference type="NCBI Taxonomy" id="673271"/>
    <lineage>
        <taxon>Bacteria</taxon>
        <taxon>Bacillati</taxon>
        <taxon>Bacillota</taxon>
        <taxon>Clostridia</taxon>
        <taxon>Lachnospirales</taxon>
        <taxon>Lachnospiraceae</taxon>
        <taxon>Catenibacillus</taxon>
    </lineage>
</organism>
<name>A0A7W8HCW4_9FIRM</name>
<keyword evidence="1" id="KW-1133">Transmembrane helix</keyword>
<keyword evidence="3" id="KW-1185">Reference proteome</keyword>
<accession>A0A7W8HCW4</accession>
<dbReference type="AlphaFoldDB" id="A0A7W8HCW4"/>
<dbReference type="Proteomes" id="UP000543642">
    <property type="component" value="Unassembled WGS sequence"/>
</dbReference>
<gene>
    <name evidence="2" type="ORF">HNP82_003147</name>
</gene>
<reference evidence="2 3" key="1">
    <citation type="submission" date="2020-08" db="EMBL/GenBank/DDBJ databases">
        <title>Genomic Encyclopedia of Type Strains, Phase IV (KMG-IV): sequencing the most valuable type-strain genomes for metagenomic binning, comparative biology and taxonomic classification.</title>
        <authorList>
            <person name="Goeker M."/>
        </authorList>
    </citation>
    <scope>NUCLEOTIDE SEQUENCE [LARGE SCALE GENOMIC DNA]</scope>
    <source>
        <strain evidence="2 3">DSM 106146</strain>
    </source>
</reference>
<dbReference type="EMBL" id="JACHFW010000017">
    <property type="protein sequence ID" value="MBB5265995.1"/>
    <property type="molecule type" value="Genomic_DNA"/>
</dbReference>
<keyword evidence="1" id="KW-0812">Transmembrane</keyword>
<evidence type="ECO:0008006" key="4">
    <source>
        <dbReference type="Google" id="ProtNLM"/>
    </source>
</evidence>